<protein>
    <submittedName>
        <fullName evidence="1">Uncharacterized protein</fullName>
    </submittedName>
</protein>
<name>A0A1S4ANP3_TOBAC</name>
<sequence>MAGDNGPSLIMGDFNIILSSEDRVQGNAVQEIESGLKKWPTMEGINMYLGFSDNCPLSLVIDDTSQEGRRPFNFLNSLENHKDFDDIVKHCWRKRQRGTAMLKVWSKLKMLKGDLKQLNNQEFSSIGHKIQVARNKLEGIQAHMTILGNDNETILQEKAAKLELAKWLEVEESVLKQKSRIKWLKLGDSNTSYFHACMKNRQAKNHIGRLINSVEQILQSVNEVEEDILSFYKKLLGTRTSQSPVVIPEIMQSGYMLSRQQKLQLIKPVTREDVKKAVLDIDDNKAPTCDGYNSYFFKKTWHILGDEVTAAVMEFFENAEICKAINCTTITLIPKVKNPTSIKEFMPIS</sequence>
<dbReference type="PaxDb" id="4097-A0A1S4ANP3"/>
<dbReference type="RefSeq" id="XP_016478306.1">
    <property type="nucleotide sequence ID" value="XM_016622820.1"/>
</dbReference>
<gene>
    <name evidence="1" type="primary">LOC107799681</name>
</gene>
<dbReference type="OrthoDB" id="1747765at2759"/>
<dbReference type="STRING" id="4097.A0A1S4ANP3"/>
<reference evidence="1" key="1">
    <citation type="submission" date="2025-08" db="UniProtKB">
        <authorList>
            <consortium name="RefSeq"/>
        </authorList>
    </citation>
    <scope>IDENTIFICATION</scope>
</reference>
<proteinExistence type="predicted"/>
<accession>A0A1S4ANP3</accession>
<organism evidence="1">
    <name type="scientific">Nicotiana tabacum</name>
    <name type="common">Common tobacco</name>
    <dbReference type="NCBI Taxonomy" id="4097"/>
    <lineage>
        <taxon>Eukaryota</taxon>
        <taxon>Viridiplantae</taxon>
        <taxon>Streptophyta</taxon>
        <taxon>Embryophyta</taxon>
        <taxon>Tracheophyta</taxon>
        <taxon>Spermatophyta</taxon>
        <taxon>Magnoliopsida</taxon>
        <taxon>eudicotyledons</taxon>
        <taxon>Gunneridae</taxon>
        <taxon>Pentapetalae</taxon>
        <taxon>asterids</taxon>
        <taxon>lamiids</taxon>
        <taxon>Solanales</taxon>
        <taxon>Solanaceae</taxon>
        <taxon>Nicotianoideae</taxon>
        <taxon>Nicotianeae</taxon>
        <taxon>Nicotiana</taxon>
    </lineage>
</organism>
<evidence type="ECO:0000313" key="1">
    <source>
        <dbReference type="RefSeq" id="XP_016478306.1"/>
    </source>
</evidence>
<dbReference type="AlphaFoldDB" id="A0A1S4ANP3"/>
<dbReference type="KEGG" id="nta:107799681"/>